<dbReference type="RefSeq" id="WP_345541120.1">
    <property type="nucleotide sequence ID" value="NZ_BAABGJ010000080.1"/>
</dbReference>
<dbReference type="PRINTS" id="PR00036">
    <property type="entry name" value="HTHLACI"/>
</dbReference>
<dbReference type="InterPro" id="IPR046335">
    <property type="entry name" value="LacI/GalR-like_sensor"/>
</dbReference>
<dbReference type="Pfam" id="PF00356">
    <property type="entry name" value="LacI"/>
    <property type="match status" value="1"/>
</dbReference>
<dbReference type="PROSITE" id="PS00356">
    <property type="entry name" value="HTH_LACI_1"/>
    <property type="match status" value="1"/>
</dbReference>
<dbReference type="PANTHER" id="PTHR30146:SF145">
    <property type="entry name" value="RIBOSE OPERON REPRESSOR"/>
    <property type="match status" value="1"/>
</dbReference>
<evidence type="ECO:0000313" key="6">
    <source>
        <dbReference type="Proteomes" id="UP001500975"/>
    </source>
</evidence>
<dbReference type="CDD" id="cd01392">
    <property type="entry name" value="HTH_LacI"/>
    <property type="match status" value="1"/>
</dbReference>
<accession>A0ABP8IBN0</accession>
<sequence length="343" mass="36520">MKKAARATIADVAREAGVSKATVSRFLNHRERLLSADIAARVEAAVAKLAYTPSPMAQALSHGRSRLIGLIVADITNPYSVAVLRGAEKACQEAGYLVMLFNLGNDAEREHEAIDALAGYQVDGFILNTLGRGTGLVDPDALHGKPAVLVDRRHPDMHTDFVSLDNRAAMKAACGHLVEGGYRELLYITEPLRGVSSRRERTAAFGDCIAAHQPRVAGEVFESSGDDTDALDAALQALRKRAKRGRRAAVLSGNAVVTLRVASAMARLGWQFGVELGFVGFDDPEWAPLIGPGLSTIAQPTDAIGRAAATCLIERLKGLESPPRQILLPGELMVRGSSTAKAV</sequence>
<name>A0ABP8IBN0_9BURK</name>
<evidence type="ECO:0000256" key="1">
    <source>
        <dbReference type="ARBA" id="ARBA00023015"/>
    </source>
</evidence>
<gene>
    <name evidence="5" type="ORF">GCM10023165_47920</name>
</gene>
<dbReference type="EMBL" id="BAABGJ010000080">
    <property type="protein sequence ID" value="GAA4355600.1"/>
    <property type="molecule type" value="Genomic_DNA"/>
</dbReference>
<dbReference type="Proteomes" id="UP001500975">
    <property type="component" value="Unassembled WGS sequence"/>
</dbReference>
<keyword evidence="3" id="KW-0804">Transcription</keyword>
<dbReference type="PROSITE" id="PS50932">
    <property type="entry name" value="HTH_LACI_2"/>
    <property type="match status" value="1"/>
</dbReference>
<comment type="caution">
    <text evidence="5">The sequence shown here is derived from an EMBL/GenBank/DDBJ whole genome shotgun (WGS) entry which is preliminary data.</text>
</comment>
<evidence type="ECO:0000256" key="2">
    <source>
        <dbReference type="ARBA" id="ARBA00023125"/>
    </source>
</evidence>
<feature type="domain" description="HTH lacI-type" evidence="4">
    <location>
        <begin position="7"/>
        <end position="62"/>
    </location>
</feature>
<dbReference type="PANTHER" id="PTHR30146">
    <property type="entry name" value="LACI-RELATED TRANSCRIPTIONAL REPRESSOR"/>
    <property type="match status" value="1"/>
</dbReference>
<dbReference type="GO" id="GO:0003677">
    <property type="term" value="F:DNA binding"/>
    <property type="evidence" value="ECO:0007669"/>
    <property type="project" value="UniProtKB-KW"/>
</dbReference>
<dbReference type="Gene3D" id="3.40.50.2300">
    <property type="match status" value="2"/>
</dbReference>
<proteinExistence type="predicted"/>
<dbReference type="CDD" id="cd06283">
    <property type="entry name" value="PBP1_RegR_EndR_KdgR-like"/>
    <property type="match status" value="1"/>
</dbReference>
<dbReference type="InterPro" id="IPR028082">
    <property type="entry name" value="Peripla_BP_I"/>
</dbReference>
<dbReference type="Pfam" id="PF13377">
    <property type="entry name" value="Peripla_BP_3"/>
    <property type="match status" value="1"/>
</dbReference>
<keyword evidence="6" id="KW-1185">Reference proteome</keyword>
<keyword evidence="2 5" id="KW-0238">DNA-binding</keyword>
<dbReference type="SMART" id="SM00354">
    <property type="entry name" value="HTH_LACI"/>
    <property type="match status" value="1"/>
</dbReference>
<protein>
    <submittedName>
        <fullName evidence="5">LacI family DNA-binding transcriptional regulator</fullName>
    </submittedName>
</protein>
<keyword evidence="1" id="KW-0805">Transcription regulation</keyword>
<evidence type="ECO:0000313" key="5">
    <source>
        <dbReference type="EMBL" id="GAA4355600.1"/>
    </source>
</evidence>
<dbReference type="SUPFAM" id="SSF53822">
    <property type="entry name" value="Periplasmic binding protein-like I"/>
    <property type="match status" value="1"/>
</dbReference>
<dbReference type="InterPro" id="IPR000843">
    <property type="entry name" value="HTH_LacI"/>
</dbReference>
<evidence type="ECO:0000259" key="4">
    <source>
        <dbReference type="PROSITE" id="PS50932"/>
    </source>
</evidence>
<dbReference type="SUPFAM" id="SSF47413">
    <property type="entry name" value="lambda repressor-like DNA-binding domains"/>
    <property type="match status" value="1"/>
</dbReference>
<reference evidence="6" key="1">
    <citation type="journal article" date="2019" name="Int. J. Syst. Evol. Microbiol.">
        <title>The Global Catalogue of Microorganisms (GCM) 10K type strain sequencing project: providing services to taxonomists for standard genome sequencing and annotation.</title>
        <authorList>
            <consortium name="The Broad Institute Genomics Platform"/>
            <consortium name="The Broad Institute Genome Sequencing Center for Infectious Disease"/>
            <person name="Wu L."/>
            <person name="Ma J."/>
        </authorList>
    </citation>
    <scope>NUCLEOTIDE SEQUENCE [LARGE SCALE GENOMIC DNA]</scope>
    <source>
        <strain evidence="6">JCM 17804</strain>
    </source>
</reference>
<organism evidence="5 6">
    <name type="scientific">Variovorax defluvii</name>
    <dbReference type="NCBI Taxonomy" id="913761"/>
    <lineage>
        <taxon>Bacteria</taxon>
        <taxon>Pseudomonadati</taxon>
        <taxon>Pseudomonadota</taxon>
        <taxon>Betaproteobacteria</taxon>
        <taxon>Burkholderiales</taxon>
        <taxon>Comamonadaceae</taxon>
        <taxon>Variovorax</taxon>
    </lineage>
</organism>
<evidence type="ECO:0000256" key="3">
    <source>
        <dbReference type="ARBA" id="ARBA00023163"/>
    </source>
</evidence>
<dbReference type="InterPro" id="IPR010982">
    <property type="entry name" value="Lambda_DNA-bd_dom_sf"/>
</dbReference>
<dbReference type="Gene3D" id="1.10.260.40">
    <property type="entry name" value="lambda repressor-like DNA-binding domains"/>
    <property type="match status" value="1"/>
</dbReference>